<name>A0ABU0J1G1_9HYPH</name>
<evidence type="ECO:0000256" key="6">
    <source>
        <dbReference type="SAM" id="Phobius"/>
    </source>
</evidence>
<comment type="similarity">
    <text evidence="2">Belongs to the bacterial solute-binding protein 1 family.</text>
</comment>
<evidence type="ECO:0000313" key="8">
    <source>
        <dbReference type="Proteomes" id="UP001242480"/>
    </source>
</evidence>
<keyword evidence="6" id="KW-1133">Transmembrane helix</keyword>
<keyword evidence="6" id="KW-0812">Transmembrane</keyword>
<reference evidence="7 8" key="1">
    <citation type="submission" date="2023-07" db="EMBL/GenBank/DDBJ databases">
        <title>Genomic Encyclopedia of Type Strains, Phase IV (KMG-IV): sequencing the most valuable type-strain genomes for metagenomic binning, comparative biology and taxonomic classification.</title>
        <authorList>
            <person name="Goeker M."/>
        </authorList>
    </citation>
    <scope>NUCLEOTIDE SEQUENCE [LARGE SCALE GENOMIC DNA]</scope>
    <source>
        <strain evidence="7 8">DSM 19619</strain>
    </source>
</reference>
<gene>
    <name evidence="7" type="ORF">QO011_001073</name>
</gene>
<evidence type="ECO:0000256" key="3">
    <source>
        <dbReference type="ARBA" id="ARBA00022448"/>
    </source>
</evidence>
<comment type="subcellular location">
    <subcellularLocation>
        <location evidence="1">Periplasm</location>
    </subcellularLocation>
</comment>
<evidence type="ECO:0000256" key="5">
    <source>
        <dbReference type="ARBA" id="ARBA00022764"/>
    </source>
</evidence>
<keyword evidence="5" id="KW-0574">Periplasm</keyword>
<keyword evidence="4" id="KW-0732">Signal</keyword>
<keyword evidence="3" id="KW-0813">Transport</keyword>
<protein>
    <submittedName>
        <fullName evidence="7">Spermidine/putrescine transport system substrate-binding protein</fullName>
    </submittedName>
</protein>
<dbReference type="Pfam" id="PF13416">
    <property type="entry name" value="SBP_bac_8"/>
    <property type="match status" value="1"/>
</dbReference>
<feature type="transmembrane region" description="Helical" evidence="6">
    <location>
        <begin position="12"/>
        <end position="29"/>
    </location>
</feature>
<evidence type="ECO:0000256" key="4">
    <source>
        <dbReference type="ARBA" id="ARBA00022729"/>
    </source>
</evidence>
<dbReference type="Proteomes" id="UP001242480">
    <property type="component" value="Unassembled WGS sequence"/>
</dbReference>
<dbReference type="InterPro" id="IPR006059">
    <property type="entry name" value="SBP"/>
</dbReference>
<dbReference type="CDD" id="cd13589">
    <property type="entry name" value="PBP2_polyamine_RpCGA009"/>
    <property type="match status" value="1"/>
</dbReference>
<proteinExistence type="inferred from homology"/>
<dbReference type="PROSITE" id="PS51318">
    <property type="entry name" value="TAT"/>
    <property type="match status" value="1"/>
</dbReference>
<dbReference type="PANTHER" id="PTHR30006:SF3">
    <property type="entry name" value="THIAMINE-BINDING PERIPLASMIC PROTEIN"/>
    <property type="match status" value="1"/>
</dbReference>
<comment type="caution">
    <text evidence="7">The sequence shown here is derived from an EMBL/GenBank/DDBJ whole genome shotgun (WGS) entry which is preliminary data.</text>
</comment>
<evidence type="ECO:0000256" key="2">
    <source>
        <dbReference type="ARBA" id="ARBA00008520"/>
    </source>
</evidence>
<evidence type="ECO:0000313" key="7">
    <source>
        <dbReference type="EMBL" id="MDQ0468078.1"/>
    </source>
</evidence>
<dbReference type="Gene3D" id="3.40.190.10">
    <property type="entry name" value="Periplasmic binding protein-like II"/>
    <property type="match status" value="2"/>
</dbReference>
<sequence length="357" mass="39189">MKKTEGITRRRFLNGAGLAAAGLSMPMVWTGTRAFAADQITVADVGGAPGAAIKQAFYDPFEKETGIHVVGVAHEADPQSQFKLLVDTGSFIWDACMVTPSHVAYLSKPKDYLEPLGISAEDGKDFVPGTLTPVWLGFSVYGMIMAYRTDKFGENGPKTWADFFDVAKFPGRRGLYKGYQGAIEMALLADGVAPDKLYPLDLDRAFKMLDKIKSSVAVWWTSGAQNTQILQSGEVDLSDTWSARAFAAADGGAPVKIVWDGLYSTDGWSIPKGTPRADLARKFIRFCMKPEHQGAYCSIVANGPTNLKAYDFIKPERARFLPTYPENLKHLATFGEVYWAENNGPIEERFQTWLLGG</sequence>
<organism evidence="7 8">
    <name type="scientific">Labrys wisconsinensis</name>
    <dbReference type="NCBI Taxonomy" id="425677"/>
    <lineage>
        <taxon>Bacteria</taxon>
        <taxon>Pseudomonadati</taxon>
        <taxon>Pseudomonadota</taxon>
        <taxon>Alphaproteobacteria</taxon>
        <taxon>Hyphomicrobiales</taxon>
        <taxon>Xanthobacteraceae</taxon>
        <taxon>Labrys</taxon>
    </lineage>
</organism>
<dbReference type="RefSeq" id="WP_307268640.1">
    <property type="nucleotide sequence ID" value="NZ_JAUSVX010000001.1"/>
</dbReference>
<keyword evidence="6" id="KW-0472">Membrane</keyword>
<keyword evidence="8" id="KW-1185">Reference proteome</keyword>
<dbReference type="EMBL" id="JAUSVX010000001">
    <property type="protein sequence ID" value="MDQ0468078.1"/>
    <property type="molecule type" value="Genomic_DNA"/>
</dbReference>
<dbReference type="SUPFAM" id="SSF53850">
    <property type="entry name" value="Periplasmic binding protein-like II"/>
    <property type="match status" value="1"/>
</dbReference>
<accession>A0ABU0J1G1</accession>
<dbReference type="PANTHER" id="PTHR30006">
    <property type="entry name" value="THIAMINE-BINDING PERIPLASMIC PROTEIN-RELATED"/>
    <property type="match status" value="1"/>
</dbReference>
<evidence type="ECO:0000256" key="1">
    <source>
        <dbReference type="ARBA" id="ARBA00004418"/>
    </source>
</evidence>
<dbReference type="InterPro" id="IPR006311">
    <property type="entry name" value="TAT_signal"/>
</dbReference>